<reference evidence="9" key="1">
    <citation type="submission" date="2022-08" db="EMBL/GenBank/DDBJ databases">
        <title>Chelativorans sichuanense sp. nov., a paraffin oil-degrading bacterium isolated from a mixture of oil-based drill cuttings and paddy soil.</title>
        <authorList>
            <person name="Yu J."/>
            <person name="Liu H."/>
            <person name="Chen Q."/>
        </authorList>
    </citation>
    <scope>NUCLEOTIDE SEQUENCE</scope>
    <source>
        <strain evidence="9">SCAU 2101</strain>
    </source>
</reference>
<dbReference type="GO" id="GO:0032259">
    <property type="term" value="P:methylation"/>
    <property type="evidence" value="ECO:0007669"/>
    <property type="project" value="UniProtKB-KW"/>
</dbReference>
<evidence type="ECO:0000256" key="7">
    <source>
        <dbReference type="PROSITE-ProRule" id="PRU01016"/>
    </source>
</evidence>
<dbReference type="GO" id="GO:0009307">
    <property type="term" value="P:DNA restriction-modification system"/>
    <property type="evidence" value="ECO:0007669"/>
    <property type="project" value="UniProtKB-KW"/>
</dbReference>
<dbReference type="InterPro" id="IPR029063">
    <property type="entry name" value="SAM-dependent_MTases_sf"/>
</dbReference>
<accession>A0A9X3B616</accession>
<dbReference type="Gene3D" id="3.90.120.10">
    <property type="entry name" value="DNA Methylase, subunit A, domain 2"/>
    <property type="match status" value="1"/>
</dbReference>
<keyword evidence="4 7" id="KW-0949">S-adenosyl-L-methionine</keyword>
<comment type="caution">
    <text evidence="9">The sequence shown here is derived from an EMBL/GenBank/DDBJ whole genome shotgun (WGS) entry which is preliminary data.</text>
</comment>
<evidence type="ECO:0000256" key="2">
    <source>
        <dbReference type="ARBA" id="ARBA00022603"/>
    </source>
</evidence>
<comment type="similarity">
    <text evidence="7 8">Belongs to the class I-like SAM-binding methyltransferase superfamily. C5-methyltransferase family.</text>
</comment>
<dbReference type="NCBIfam" id="TIGR00675">
    <property type="entry name" value="dcm"/>
    <property type="match status" value="1"/>
</dbReference>
<organism evidence="9 10">
    <name type="scientific">Chelativorans petroleitrophicus</name>
    <dbReference type="NCBI Taxonomy" id="2975484"/>
    <lineage>
        <taxon>Bacteria</taxon>
        <taxon>Pseudomonadati</taxon>
        <taxon>Pseudomonadota</taxon>
        <taxon>Alphaproteobacteria</taxon>
        <taxon>Hyphomicrobiales</taxon>
        <taxon>Phyllobacteriaceae</taxon>
        <taxon>Chelativorans</taxon>
    </lineage>
</organism>
<gene>
    <name evidence="9" type="primary">dcm</name>
    <name evidence="9" type="ORF">NYR54_04725</name>
</gene>
<dbReference type="PRINTS" id="PR00105">
    <property type="entry name" value="C5METTRFRASE"/>
</dbReference>
<dbReference type="RefSeq" id="WP_261514422.1">
    <property type="nucleotide sequence ID" value="NZ_JAODNV010000005.1"/>
</dbReference>
<dbReference type="EMBL" id="JAODNV010000005">
    <property type="protein sequence ID" value="MCT8989602.1"/>
    <property type="molecule type" value="Genomic_DNA"/>
</dbReference>
<dbReference type="GO" id="GO:0003886">
    <property type="term" value="F:DNA (cytosine-5-)-methyltransferase activity"/>
    <property type="evidence" value="ECO:0007669"/>
    <property type="project" value="UniProtKB-EC"/>
</dbReference>
<evidence type="ECO:0000256" key="3">
    <source>
        <dbReference type="ARBA" id="ARBA00022679"/>
    </source>
</evidence>
<name>A0A9X3B616_9HYPH</name>
<sequence>MDYTYGGDQTHETEAIASAAERRSAPHESELNDQLNNLKKCVQDQKKRMAHAFLRIEAAIQEARQTIPASKLKTFLVAECGLNSSDLNTYLRFDNAAIDRRLVEKHGLPFAVIKALVSAPDVVRDEAIERIQLGSFVHSSDIIAIKRRLADQAKDPAVERERRRLKSLHAAAERRAERRLESFCEDFIGFAQFLIDFYNDGYEDRHRMDEFRANRDRLITTAGECLVRFESTFDVESLPPPEEYGYHEHTEEAVRLSRAYHSLKRFAAGNLLETDSEGCPYEQYHPYLDTSDVEDIIWLFNSNGISKEDLKPRRVPARPVTRKAVKPPHRLTSLEICAGAGGQALGLHAAGFDALGLYEKNPYAAKTLDMNRWLGPVHCADIREVDFTRYRGVVDLVAGGVPCQPHSTIGKKEGRHDERDLFMEAVRVVEEVQPKAFFFENVEGFAQKDNTGYRADLFAKFADLGYESQVFSFYGSDYGLPQLRPRVAFIGFRDIPIIQFRMPPVFPAWEKTVGEALLDIVMSNGWERERAETWARVYANRRGSTIVGGSERSGRQSFSANLRIKDWLDMGIDPNGMADKAPPPGHPVNKPFKFTLAMGARLQGFPDDWEFAGSERSDKQKKVQKRQIANALPPIMAQAVGLAIYSALTGVEFDYERALQNPELPPQRATGLGRLMQRRDLADYRRDAE</sequence>
<evidence type="ECO:0000256" key="5">
    <source>
        <dbReference type="ARBA" id="ARBA00022747"/>
    </source>
</evidence>
<evidence type="ECO:0000256" key="4">
    <source>
        <dbReference type="ARBA" id="ARBA00022691"/>
    </source>
</evidence>
<dbReference type="PANTHER" id="PTHR10629">
    <property type="entry name" value="CYTOSINE-SPECIFIC METHYLTRANSFERASE"/>
    <property type="match status" value="1"/>
</dbReference>
<dbReference type="AlphaFoldDB" id="A0A9X3B616"/>
<evidence type="ECO:0000313" key="9">
    <source>
        <dbReference type="EMBL" id="MCT8989602.1"/>
    </source>
</evidence>
<dbReference type="Pfam" id="PF00145">
    <property type="entry name" value="DNA_methylase"/>
    <property type="match status" value="1"/>
</dbReference>
<dbReference type="InterPro" id="IPR050390">
    <property type="entry name" value="C5-Methyltransferase"/>
</dbReference>
<keyword evidence="2 7" id="KW-0489">Methyltransferase</keyword>
<evidence type="ECO:0000256" key="6">
    <source>
        <dbReference type="ARBA" id="ARBA00047422"/>
    </source>
</evidence>
<proteinExistence type="inferred from homology"/>
<dbReference type="Proteomes" id="UP001149009">
    <property type="component" value="Unassembled WGS sequence"/>
</dbReference>
<evidence type="ECO:0000313" key="10">
    <source>
        <dbReference type="Proteomes" id="UP001149009"/>
    </source>
</evidence>
<comment type="catalytic activity">
    <reaction evidence="6">
        <text>a 2'-deoxycytidine in DNA + S-adenosyl-L-methionine = a 5-methyl-2'-deoxycytidine in DNA + S-adenosyl-L-homocysteine + H(+)</text>
        <dbReference type="Rhea" id="RHEA:13681"/>
        <dbReference type="Rhea" id="RHEA-COMP:11369"/>
        <dbReference type="Rhea" id="RHEA-COMP:11370"/>
        <dbReference type="ChEBI" id="CHEBI:15378"/>
        <dbReference type="ChEBI" id="CHEBI:57856"/>
        <dbReference type="ChEBI" id="CHEBI:59789"/>
        <dbReference type="ChEBI" id="CHEBI:85452"/>
        <dbReference type="ChEBI" id="CHEBI:85454"/>
        <dbReference type="EC" id="2.1.1.37"/>
    </reaction>
</comment>
<dbReference type="InterPro" id="IPR001525">
    <property type="entry name" value="C5_MeTfrase"/>
</dbReference>
<protein>
    <recommendedName>
        <fullName evidence="1">DNA (cytosine-5-)-methyltransferase</fullName>
        <ecNumber evidence="1">2.1.1.37</ecNumber>
    </recommendedName>
</protein>
<dbReference type="SUPFAM" id="SSF53335">
    <property type="entry name" value="S-adenosyl-L-methionine-dependent methyltransferases"/>
    <property type="match status" value="1"/>
</dbReference>
<dbReference type="EC" id="2.1.1.37" evidence="1"/>
<keyword evidence="5" id="KW-0680">Restriction system</keyword>
<dbReference type="Gene3D" id="3.40.50.150">
    <property type="entry name" value="Vaccinia Virus protein VP39"/>
    <property type="match status" value="1"/>
</dbReference>
<dbReference type="PANTHER" id="PTHR10629:SF52">
    <property type="entry name" value="DNA (CYTOSINE-5)-METHYLTRANSFERASE 1"/>
    <property type="match status" value="1"/>
</dbReference>
<dbReference type="PROSITE" id="PS51679">
    <property type="entry name" value="SAM_MT_C5"/>
    <property type="match status" value="1"/>
</dbReference>
<keyword evidence="3 7" id="KW-0808">Transferase</keyword>
<feature type="active site" evidence="7">
    <location>
        <position position="403"/>
    </location>
</feature>
<evidence type="ECO:0000256" key="8">
    <source>
        <dbReference type="RuleBase" id="RU000416"/>
    </source>
</evidence>
<evidence type="ECO:0000256" key="1">
    <source>
        <dbReference type="ARBA" id="ARBA00011975"/>
    </source>
</evidence>
<keyword evidence="10" id="KW-1185">Reference proteome</keyword>